<dbReference type="EMBL" id="KV441556">
    <property type="protein sequence ID" value="OAG02416.1"/>
    <property type="molecule type" value="Genomic_DNA"/>
</dbReference>
<proteinExistence type="predicted"/>
<evidence type="ECO:0000256" key="1">
    <source>
        <dbReference type="SAM" id="MobiDB-lite"/>
    </source>
</evidence>
<protein>
    <submittedName>
        <fullName evidence="2">Uncharacterized protein</fullName>
    </submittedName>
</protein>
<dbReference type="InParanoid" id="A0A177C4R6"/>
<gene>
    <name evidence="2" type="ORF">CC84DRAFT_1179325</name>
</gene>
<evidence type="ECO:0000313" key="3">
    <source>
        <dbReference type="Proteomes" id="UP000077069"/>
    </source>
</evidence>
<dbReference type="Proteomes" id="UP000077069">
    <property type="component" value="Unassembled WGS sequence"/>
</dbReference>
<reference evidence="2 3" key="1">
    <citation type="submission" date="2016-05" db="EMBL/GenBank/DDBJ databases">
        <title>Comparative analysis of secretome profiles of manganese(II)-oxidizing ascomycete fungi.</title>
        <authorList>
            <consortium name="DOE Joint Genome Institute"/>
            <person name="Zeiner C.A."/>
            <person name="Purvine S.O."/>
            <person name="Zink E.M."/>
            <person name="Wu S."/>
            <person name="Pasa-Tolic L."/>
            <person name="Chaput D.L."/>
            <person name="Haridas S."/>
            <person name="Grigoriev I.V."/>
            <person name="Santelli C.M."/>
            <person name="Hansel C.M."/>
        </authorList>
    </citation>
    <scope>NUCLEOTIDE SEQUENCE [LARGE SCALE GENOMIC DNA]</scope>
    <source>
        <strain evidence="2 3">AP3s5-JAC2a</strain>
    </source>
</reference>
<dbReference type="AlphaFoldDB" id="A0A177C4R6"/>
<evidence type="ECO:0000313" key="2">
    <source>
        <dbReference type="EMBL" id="OAG02416.1"/>
    </source>
</evidence>
<sequence length="155" mass="16618">MQAAGSASKTSKDAFRYAMLLPKEPHLKHTAHGVTGYWKDAFEVRRSSLSRGLAGFPRRQSVVVPSPLRSFLFASSYTQPREPRRSGSEYATSEITPLSQGRVASTAAKLAPPSPDRAVGAIEPTSPPSNGSENPCAWMQSGNVAGFSTLKRIVA</sequence>
<name>A0A177C4R6_9PLEO</name>
<dbReference type="GeneID" id="28763897"/>
<organism evidence="2 3">
    <name type="scientific">Paraphaeosphaeria sporulosa</name>
    <dbReference type="NCBI Taxonomy" id="1460663"/>
    <lineage>
        <taxon>Eukaryota</taxon>
        <taxon>Fungi</taxon>
        <taxon>Dikarya</taxon>
        <taxon>Ascomycota</taxon>
        <taxon>Pezizomycotina</taxon>
        <taxon>Dothideomycetes</taxon>
        <taxon>Pleosporomycetidae</taxon>
        <taxon>Pleosporales</taxon>
        <taxon>Massarineae</taxon>
        <taxon>Didymosphaeriaceae</taxon>
        <taxon>Paraphaeosphaeria</taxon>
    </lineage>
</organism>
<dbReference type="RefSeq" id="XP_018032781.1">
    <property type="nucleotide sequence ID" value="XM_018180411.1"/>
</dbReference>
<feature type="region of interest" description="Disordered" evidence="1">
    <location>
        <begin position="77"/>
        <end position="137"/>
    </location>
</feature>
<keyword evidence="3" id="KW-1185">Reference proteome</keyword>
<feature type="compositionally biased region" description="Polar residues" evidence="1">
    <location>
        <begin position="89"/>
        <end position="103"/>
    </location>
</feature>
<accession>A0A177C4R6</accession>